<protein>
    <submittedName>
        <fullName evidence="1">CopG family transcriptional regulator</fullName>
    </submittedName>
</protein>
<evidence type="ECO:0000313" key="1">
    <source>
        <dbReference type="EMBL" id="GEK90723.1"/>
    </source>
</evidence>
<dbReference type="OrthoDB" id="1691100at2"/>
<dbReference type="EMBL" id="BJUY01000002">
    <property type="protein sequence ID" value="GEK90723.1"/>
    <property type="molecule type" value="Genomic_DNA"/>
</dbReference>
<sequence>MINITVSLDPEDKKLIEGHARLKSVSISSLIRDTMLEKIENELDLDLFNQTIQEYNKNPKSISFEDMLKELSD</sequence>
<name>A0A511ATR9_9LACT</name>
<gene>
    <name evidence="1" type="ORF">AKA01nite_03450</name>
</gene>
<reference evidence="1 2" key="1">
    <citation type="submission" date="2019-07" db="EMBL/GenBank/DDBJ databases">
        <title>Whole genome shotgun sequence of Alkalibacterium kapii NBRC 103247.</title>
        <authorList>
            <person name="Hosoyama A."/>
            <person name="Uohara A."/>
            <person name="Ohji S."/>
            <person name="Ichikawa N."/>
        </authorList>
    </citation>
    <scope>NUCLEOTIDE SEQUENCE [LARGE SCALE GENOMIC DNA]</scope>
    <source>
        <strain evidence="1 2">NBRC 103247</strain>
    </source>
</reference>
<organism evidence="1 2">
    <name type="scientific">Alkalibacterium kapii</name>
    <dbReference type="NCBI Taxonomy" id="426704"/>
    <lineage>
        <taxon>Bacteria</taxon>
        <taxon>Bacillati</taxon>
        <taxon>Bacillota</taxon>
        <taxon>Bacilli</taxon>
        <taxon>Lactobacillales</taxon>
        <taxon>Carnobacteriaceae</taxon>
        <taxon>Alkalibacterium</taxon>
    </lineage>
</organism>
<comment type="caution">
    <text evidence="1">The sequence shown here is derived from an EMBL/GenBank/DDBJ whole genome shotgun (WGS) entry which is preliminary data.</text>
</comment>
<keyword evidence="2" id="KW-1185">Reference proteome</keyword>
<accession>A0A511ATR9</accession>
<dbReference type="NCBIfam" id="NF046040">
    <property type="entry name" value="RelB_antitoxin"/>
    <property type="match status" value="1"/>
</dbReference>
<dbReference type="Pfam" id="PF19807">
    <property type="entry name" value="DUF6290"/>
    <property type="match status" value="1"/>
</dbReference>
<dbReference type="RefSeq" id="WP_146923162.1">
    <property type="nucleotide sequence ID" value="NZ_BJUY01000002.1"/>
</dbReference>
<dbReference type="InterPro" id="IPR046257">
    <property type="entry name" value="DUF6290"/>
</dbReference>
<evidence type="ECO:0000313" key="2">
    <source>
        <dbReference type="Proteomes" id="UP000321662"/>
    </source>
</evidence>
<proteinExistence type="predicted"/>
<dbReference type="AlphaFoldDB" id="A0A511ATR9"/>
<dbReference type="Proteomes" id="UP000321662">
    <property type="component" value="Unassembled WGS sequence"/>
</dbReference>